<dbReference type="Gene3D" id="3.90.25.10">
    <property type="entry name" value="UDP-galactose 4-epimerase, domain 1"/>
    <property type="match status" value="1"/>
</dbReference>
<dbReference type="InterPro" id="IPR036291">
    <property type="entry name" value="NAD(P)-bd_dom_sf"/>
</dbReference>
<organism evidence="2">
    <name type="scientific">Pelagibacter ubique</name>
    <dbReference type="NCBI Taxonomy" id="198252"/>
    <lineage>
        <taxon>Bacteria</taxon>
        <taxon>Pseudomonadati</taxon>
        <taxon>Pseudomonadota</taxon>
        <taxon>Alphaproteobacteria</taxon>
        <taxon>Candidatus Pelagibacterales</taxon>
        <taxon>Candidatus Pelagibacteraceae</taxon>
        <taxon>Candidatus Pelagibacter</taxon>
    </lineage>
</organism>
<name>B1A0Q4_PELUQ</name>
<accession>B1A0Q4</accession>
<protein>
    <submittedName>
        <fullName evidence="2">NAD-dependant epimerase and dehydratase</fullName>
    </submittedName>
</protein>
<sequence length="325" mass="37938">MKKKVLILGISSFAGSTFVRHILNKDYLVYGTYFSNKIIFSDIKKKKNLKLFKINLEKDKDGLFNIAKKIKPSLIIDFSSICMVNESWLYPEKYTYVNCISKLSLIRKISLIKNLKKFIYVSTPEVFGNTNQPLKESLQIFNPSTPYATTKLFIENLIHNYQPAKNKKFIIARFSNFYGPRQPSYRLIPKLILSIKKNIRFPIHGDGKSKRNYIYSDDFSEALLKIIKKGVTGKTYHFSSEKLYSVYQIVHEICKQMNVDINTVVRFENDRSGKDYVYKLNSLRTQNELGWKAKVSLKVGISKVIEYMNLNFHKIKNIKLNFKIN</sequence>
<dbReference type="PANTHER" id="PTHR43000">
    <property type="entry name" value="DTDP-D-GLUCOSE 4,6-DEHYDRATASE-RELATED"/>
    <property type="match status" value="1"/>
</dbReference>
<dbReference type="Pfam" id="PF16363">
    <property type="entry name" value="GDP_Man_Dehyd"/>
    <property type="match status" value="1"/>
</dbReference>
<feature type="domain" description="NAD(P)-binding" evidence="1">
    <location>
        <begin position="6"/>
        <end position="303"/>
    </location>
</feature>
<evidence type="ECO:0000259" key="1">
    <source>
        <dbReference type="Pfam" id="PF16363"/>
    </source>
</evidence>
<dbReference type="AlphaFoldDB" id="B1A0Q4"/>
<proteinExistence type="predicted"/>
<dbReference type="InterPro" id="IPR016040">
    <property type="entry name" value="NAD(P)-bd_dom"/>
</dbReference>
<dbReference type="EMBL" id="EU410957">
    <property type="protein sequence ID" value="ACA21553.1"/>
    <property type="molecule type" value="Genomic_DNA"/>
</dbReference>
<dbReference type="Gene3D" id="3.40.50.720">
    <property type="entry name" value="NAD(P)-binding Rossmann-like Domain"/>
    <property type="match status" value="1"/>
</dbReference>
<reference evidence="2" key="1">
    <citation type="journal article" date="2008" name="ISME J.">
        <title>A rare SAR11 fosmid clone confirming genetic variability in the 'Candidatus Pelagibacter ubique' genome.</title>
        <authorList>
            <person name="Gilbert J.A."/>
            <person name="Muhling M."/>
            <person name="Joint I."/>
        </authorList>
    </citation>
    <scope>NUCLEOTIDE SEQUENCE</scope>
</reference>
<dbReference type="SUPFAM" id="SSF51735">
    <property type="entry name" value="NAD(P)-binding Rossmann-fold domains"/>
    <property type="match status" value="1"/>
</dbReference>
<evidence type="ECO:0000313" key="2">
    <source>
        <dbReference type="EMBL" id="ACA21553.1"/>
    </source>
</evidence>